<dbReference type="EMBL" id="CADEPI010000024">
    <property type="protein sequence ID" value="CAB3366179.1"/>
    <property type="molecule type" value="Genomic_DNA"/>
</dbReference>
<dbReference type="Gene3D" id="3.20.20.80">
    <property type="entry name" value="Glycosidases"/>
    <property type="match status" value="1"/>
</dbReference>
<dbReference type="InterPro" id="IPR036508">
    <property type="entry name" value="Chitin-bd_dom_sf"/>
</dbReference>
<evidence type="ECO:0000259" key="3">
    <source>
        <dbReference type="PROSITE" id="PS50940"/>
    </source>
</evidence>
<keyword evidence="1" id="KW-0175">Coiled coil</keyword>
<organism evidence="4 5">
    <name type="scientific">Cloeon dipterum</name>
    <dbReference type="NCBI Taxonomy" id="197152"/>
    <lineage>
        <taxon>Eukaryota</taxon>
        <taxon>Metazoa</taxon>
        <taxon>Ecdysozoa</taxon>
        <taxon>Arthropoda</taxon>
        <taxon>Hexapoda</taxon>
        <taxon>Insecta</taxon>
        <taxon>Pterygota</taxon>
        <taxon>Palaeoptera</taxon>
        <taxon>Ephemeroptera</taxon>
        <taxon>Pisciforma</taxon>
        <taxon>Baetidae</taxon>
        <taxon>Cloeon</taxon>
    </lineage>
</organism>
<dbReference type="PROSITE" id="PS50940">
    <property type="entry name" value="CHIT_BIND_II"/>
    <property type="match status" value="1"/>
</dbReference>
<feature type="compositionally biased region" description="Low complexity" evidence="2">
    <location>
        <begin position="30"/>
        <end position="45"/>
    </location>
</feature>
<feature type="region of interest" description="Disordered" evidence="2">
    <location>
        <begin position="280"/>
        <end position="302"/>
    </location>
</feature>
<dbReference type="Proteomes" id="UP000494165">
    <property type="component" value="Unassembled WGS sequence"/>
</dbReference>
<comment type="caution">
    <text evidence="4">The sequence shown here is derived from an EMBL/GenBank/DDBJ whole genome shotgun (WGS) entry which is preliminary data.</text>
</comment>
<dbReference type="SUPFAM" id="SSF57625">
    <property type="entry name" value="Invertebrate chitin-binding proteins"/>
    <property type="match status" value="1"/>
</dbReference>
<feature type="region of interest" description="Disordered" evidence="2">
    <location>
        <begin position="245"/>
        <end position="264"/>
    </location>
</feature>
<protein>
    <recommendedName>
        <fullName evidence="3">Chitin-binding type-2 domain-containing protein</fullName>
    </recommendedName>
</protein>
<dbReference type="AlphaFoldDB" id="A0A8S1CDE9"/>
<feature type="region of interest" description="Disordered" evidence="2">
    <location>
        <begin position="28"/>
        <end position="50"/>
    </location>
</feature>
<sequence>MQIGGNVRSVLCAQPVFRRQAIRSVKAHVRPSASSVHASPASTSSGKCERSNLGESRMALGRRIHPVCCLMTVLFVVHAAEAQNDQPALTTPKQKQSEEIPVTSFSCKGRVPGYYADLDTGCQVYHMCAAGGQKFSYRCPEHTLFQQRMMVCDHWFMVDCKNSHLYYAANERIGDKNQPFISSSESVPHEFIGDTFHPVKLETKVHGKAIEFNPRFNSFTTSKTHEPAKDLLPPPFENSAQLTERADFGSSEDSSTLPSTINRELTPVTRAPTFPVPSTKFTFSPLKQQTSSPSTASSFQTRTTPPIPLSAFLTQNFTKSPIRPMGLSQTTLSVIKSSFFGNFPQPVSRTTQSFIPSTTPSPRTTVFNDVLSPSTINSLLRSPEKKRKEPKQLRVMLDTRRMFFIPENEESIPPEQQQQDLEFVFPDFQFYPKPMRFKEHLQEESERGNCPPQCFPAFFKPGTCEPCSWNYIKMEKSASPPENEQEIYRKISTMVMEHNELLDQMKFKQEMIYTLETELSGMQRLRTLDIMSNDEYLCGNCKEIKDPEKRQLWSLNKIFSRVLYKKPKDMVYLSRIFHYLETLVMKGDLTPIMRENGDEKCQYCEQILRGEAFNKLFELCILAELKDWQESAPFQECVAYVMNVIEGTDQAAAAAAPAKAKRDEVDNIGVEPLVEKKRVSLVGDEMTLLEKENSDQKLEVKKLQEEVNKLKSKLERKDSGRGKKQAGTTVAYGHLAASPDQQKDAKVTYTVNEHLRLTMFAAAPHEDPNIVIRKWEYELKKCGVPRCDWVLFVTKSLKDTAMQWWELQGFSEDIAWEEFVERFQRAFGRKELRRWLSYAGNLCFSQANEAVGPYVMRRYQIVLRAVNQNQSLALKLIEKHVNMKIGRYLNFHTYEDFFFSLVADQVMEFDSVKLMFSQVLTEIRNDGRYWHEYL</sequence>
<reference evidence="4 5" key="1">
    <citation type="submission" date="2020-04" db="EMBL/GenBank/DDBJ databases">
        <authorList>
            <person name="Alioto T."/>
            <person name="Alioto T."/>
            <person name="Gomez Garrido J."/>
        </authorList>
    </citation>
    <scope>NUCLEOTIDE SEQUENCE [LARGE SCALE GENOMIC DNA]</scope>
</reference>
<dbReference type="OrthoDB" id="6379319at2759"/>
<evidence type="ECO:0000256" key="1">
    <source>
        <dbReference type="SAM" id="Coils"/>
    </source>
</evidence>
<evidence type="ECO:0000256" key="2">
    <source>
        <dbReference type="SAM" id="MobiDB-lite"/>
    </source>
</evidence>
<dbReference type="GO" id="GO:0005576">
    <property type="term" value="C:extracellular region"/>
    <property type="evidence" value="ECO:0007669"/>
    <property type="project" value="InterPro"/>
</dbReference>
<dbReference type="SMART" id="SM00494">
    <property type="entry name" value="ChtBD2"/>
    <property type="match status" value="1"/>
</dbReference>
<dbReference type="PANTHER" id="PTHR22933:SF44">
    <property type="entry name" value="RE15157P"/>
    <property type="match status" value="1"/>
</dbReference>
<evidence type="ECO:0000313" key="5">
    <source>
        <dbReference type="Proteomes" id="UP000494165"/>
    </source>
</evidence>
<name>A0A8S1CDE9_9INSE</name>
<proteinExistence type="predicted"/>
<dbReference type="Pfam" id="PF01607">
    <property type="entry name" value="CBM_14"/>
    <property type="match status" value="1"/>
</dbReference>
<feature type="compositionally biased region" description="Polar residues" evidence="2">
    <location>
        <begin position="251"/>
        <end position="263"/>
    </location>
</feature>
<keyword evidence="5" id="KW-1185">Reference proteome</keyword>
<feature type="coiled-coil region" evidence="1">
    <location>
        <begin position="686"/>
        <end position="720"/>
    </location>
</feature>
<dbReference type="InterPro" id="IPR002557">
    <property type="entry name" value="Chitin-bd_dom"/>
</dbReference>
<gene>
    <name evidence="4" type="ORF">CLODIP_2_CD01503</name>
</gene>
<feature type="domain" description="Chitin-binding type-2" evidence="3">
    <location>
        <begin position="104"/>
        <end position="162"/>
    </location>
</feature>
<evidence type="ECO:0000313" key="4">
    <source>
        <dbReference type="EMBL" id="CAB3366179.1"/>
    </source>
</evidence>
<accession>A0A8S1CDE9</accession>
<dbReference type="PANTHER" id="PTHR22933">
    <property type="entry name" value="FI18007P1-RELATED"/>
    <property type="match status" value="1"/>
</dbReference>
<dbReference type="GO" id="GO:0008061">
    <property type="term" value="F:chitin binding"/>
    <property type="evidence" value="ECO:0007669"/>
    <property type="project" value="InterPro"/>
</dbReference>
<dbReference type="InterPro" id="IPR052976">
    <property type="entry name" value="Scoloptoxin-like"/>
</dbReference>